<dbReference type="InterPro" id="IPR004853">
    <property type="entry name" value="Sugar_P_trans_dom"/>
</dbReference>
<sequence length="379" mass="40931">MSHTIDISPSDDVGSQKHARLLVHDDILQHLTDTRISDGGPDVGLEDYSISLPTPVTASISTPAHVSLKPSSIPAIHVGGSKIQPTTAVIVPIWILFSSSVIIYNNYIYNTLNFRYPVFLVSWHLIFAALGTRVLAKTSTLLDAAKDAPITGAIYMRAIAPIALLFAGSLVLSNKAYLYLSVSFIQMLKAFNPVAILLISFTFRIQSPSTRLLFIVLAISFGVCLASYGELRFDLRGFIIQAMAVCFESCRLVMIQILLQGMKMDPLASLHWYAPPCALLTISLLPITEGLAPFMNVIDQVGLFHLLANAMTAFLLNIAAVWLVGIGGGLVLTLAGVFKDILLVTGSVLIFHSDITSIQVIGYTIALAGLIVFKTTGSK</sequence>
<proteinExistence type="predicted"/>
<dbReference type="HOGENOM" id="CLU_022332_0_0_1"/>
<comment type="caution">
    <text evidence="7">The sequence shown here is derived from an EMBL/GenBank/DDBJ whole genome shotgun (WGS) entry which is preliminary data.</text>
</comment>
<gene>
    <name evidence="7" type="ORF">PIIN_01136</name>
</gene>
<evidence type="ECO:0000313" key="7">
    <source>
        <dbReference type="EMBL" id="CCA67303.1"/>
    </source>
</evidence>
<evidence type="ECO:0000256" key="3">
    <source>
        <dbReference type="ARBA" id="ARBA00022989"/>
    </source>
</evidence>
<dbReference type="eggNOG" id="KOG1441">
    <property type="taxonomic scope" value="Eukaryota"/>
</dbReference>
<feature type="domain" description="Sugar phosphate transporter" evidence="6">
    <location>
        <begin position="88"/>
        <end position="373"/>
    </location>
</feature>
<feature type="transmembrane region" description="Helical" evidence="5">
    <location>
        <begin position="212"/>
        <end position="229"/>
    </location>
</feature>
<evidence type="ECO:0000256" key="1">
    <source>
        <dbReference type="ARBA" id="ARBA00004141"/>
    </source>
</evidence>
<dbReference type="OMA" id="VVMIQVM"/>
<keyword evidence="3 5" id="KW-1133">Transmembrane helix</keyword>
<dbReference type="InParanoid" id="G4T7P1"/>
<keyword evidence="2 5" id="KW-0812">Transmembrane</keyword>
<feature type="transmembrane region" description="Helical" evidence="5">
    <location>
        <begin position="89"/>
        <end position="108"/>
    </location>
</feature>
<feature type="transmembrane region" description="Helical" evidence="5">
    <location>
        <begin position="177"/>
        <end position="200"/>
    </location>
</feature>
<evidence type="ECO:0000259" key="6">
    <source>
        <dbReference type="Pfam" id="PF03151"/>
    </source>
</evidence>
<evidence type="ECO:0000256" key="5">
    <source>
        <dbReference type="SAM" id="Phobius"/>
    </source>
</evidence>
<feature type="transmembrane region" description="Helical" evidence="5">
    <location>
        <begin position="303"/>
        <end position="324"/>
    </location>
</feature>
<organism evidence="7 8">
    <name type="scientific">Serendipita indica (strain DSM 11827)</name>
    <name type="common">Root endophyte fungus</name>
    <name type="synonym">Piriformospora indica</name>
    <dbReference type="NCBI Taxonomy" id="1109443"/>
    <lineage>
        <taxon>Eukaryota</taxon>
        <taxon>Fungi</taxon>
        <taxon>Dikarya</taxon>
        <taxon>Basidiomycota</taxon>
        <taxon>Agaricomycotina</taxon>
        <taxon>Agaricomycetes</taxon>
        <taxon>Sebacinales</taxon>
        <taxon>Serendipitaceae</taxon>
        <taxon>Serendipita</taxon>
    </lineage>
</organism>
<accession>G4T7P1</accession>
<dbReference type="EMBL" id="CAFZ01000012">
    <property type="protein sequence ID" value="CCA67303.1"/>
    <property type="molecule type" value="Genomic_DNA"/>
</dbReference>
<name>G4T7P1_SERID</name>
<reference evidence="7 8" key="1">
    <citation type="journal article" date="2011" name="PLoS Pathog.">
        <title>Endophytic Life Strategies Decoded by Genome and Transcriptome Analyses of the Mutualistic Root Symbiont Piriformospora indica.</title>
        <authorList>
            <person name="Zuccaro A."/>
            <person name="Lahrmann U."/>
            <person name="Guldener U."/>
            <person name="Langen G."/>
            <person name="Pfiffi S."/>
            <person name="Biedenkopf D."/>
            <person name="Wong P."/>
            <person name="Samans B."/>
            <person name="Grimm C."/>
            <person name="Basiewicz M."/>
            <person name="Murat C."/>
            <person name="Martin F."/>
            <person name="Kogel K.H."/>
        </authorList>
    </citation>
    <scope>NUCLEOTIDE SEQUENCE [LARGE SCALE GENOMIC DNA]</scope>
    <source>
        <strain evidence="7 8">DSM 11827</strain>
    </source>
</reference>
<dbReference type="Proteomes" id="UP000007148">
    <property type="component" value="Unassembled WGS sequence"/>
</dbReference>
<feature type="transmembrane region" description="Helical" evidence="5">
    <location>
        <begin position="270"/>
        <end position="288"/>
    </location>
</feature>
<feature type="transmembrane region" description="Helical" evidence="5">
    <location>
        <begin position="235"/>
        <end position="258"/>
    </location>
</feature>
<keyword evidence="4 5" id="KW-0472">Membrane</keyword>
<evidence type="ECO:0000256" key="4">
    <source>
        <dbReference type="ARBA" id="ARBA00023136"/>
    </source>
</evidence>
<dbReference type="GO" id="GO:0016020">
    <property type="term" value="C:membrane"/>
    <property type="evidence" value="ECO:0007669"/>
    <property type="project" value="UniProtKB-SubCell"/>
</dbReference>
<feature type="transmembrane region" description="Helical" evidence="5">
    <location>
        <begin position="148"/>
        <end position="171"/>
    </location>
</feature>
<dbReference type="AlphaFoldDB" id="G4T7P1"/>
<dbReference type="STRING" id="1109443.G4T7P1"/>
<dbReference type="Pfam" id="PF03151">
    <property type="entry name" value="TPT"/>
    <property type="match status" value="1"/>
</dbReference>
<dbReference type="OrthoDB" id="6418713at2759"/>
<feature type="transmembrane region" description="Helical" evidence="5">
    <location>
        <begin position="114"/>
        <end position="136"/>
    </location>
</feature>
<evidence type="ECO:0000256" key="2">
    <source>
        <dbReference type="ARBA" id="ARBA00022692"/>
    </source>
</evidence>
<dbReference type="InterPro" id="IPR050186">
    <property type="entry name" value="TPT_transporter"/>
</dbReference>
<evidence type="ECO:0000313" key="8">
    <source>
        <dbReference type="Proteomes" id="UP000007148"/>
    </source>
</evidence>
<protein>
    <submittedName>
        <fullName evidence="7">Related to triose phosphate/3-phosphoglycerate/phosphate translocator</fullName>
    </submittedName>
</protein>
<comment type="subcellular location">
    <subcellularLocation>
        <location evidence="1">Membrane</location>
        <topology evidence="1">Multi-pass membrane protein</topology>
    </subcellularLocation>
</comment>
<dbReference type="PANTHER" id="PTHR11132">
    <property type="entry name" value="SOLUTE CARRIER FAMILY 35"/>
    <property type="match status" value="1"/>
</dbReference>
<feature type="transmembrane region" description="Helical" evidence="5">
    <location>
        <begin position="357"/>
        <end position="373"/>
    </location>
</feature>
<keyword evidence="8" id="KW-1185">Reference proteome</keyword>